<evidence type="ECO:0000313" key="2">
    <source>
        <dbReference type="EnsemblMetazoa" id="SMAR000467-PA"/>
    </source>
</evidence>
<evidence type="ECO:0000259" key="1">
    <source>
        <dbReference type="Pfam" id="PF20750"/>
    </source>
</evidence>
<dbReference type="eggNOG" id="KOG2245">
    <property type="taxonomic scope" value="Eukaryota"/>
</dbReference>
<dbReference type="SUPFAM" id="SSF81301">
    <property type="entry name" value="Nucleotidyltransferase"/>
    <property type="match status" value="1"/>
</dbReference>
<dbReference type="GO" id="GO:1990817">
    <property type="term" value="F:poly(A) RNA polymerase activity"/>
    <property type="evidence" value="ECO:0007669"/>
    <property type="project" value="TreeGrafter"/>
</dbReference>
<feature type="domain" description="Poly(A) polymerase nucleotidyltransferase" evidence="1">
    <location>
        <begin position="3"/>
        <end position="115"/>
    </location>
</feature>
<reference evidence="3" key="1">
    <citation type="submission" date="2011-05" db="EMBL/GenBank/DDBJ databases">
        <authorList>
            <person name="Richards S.R."/>
            <person name="Qu J."/>
            <person name="Jiang H."/>
            <person name="Jhangiani S.N."/>
            <person name="Agravi P."/>
            <person name="Goodspeed R."/>
            <person name="Gross S."/>
            <person name="Mandapat C."/>
            <person name="Jackson L."/>
            <person name="Mathew T."/>
            <person name="Pu L."/>
            <person name="Thornton R."/>
            <person name="Saada N."/>
            <person name="Wilczek-Boney K.B."/>
            <person name="Lee S."/>
            <person name="Kovar C."/>
            <person name="Wu Y."/>
            <person name="Scherer S.E."/>
            <person name="Worley K.C."/>
            <person name="Muzny D.M."/>
            <person name="Gibbs R."/>
        </authorList>
    </citation>
    <scope>NUCLEOTIDE SEQUENCE</scope>
    <source>
        <strain evidence="3">Brora</strain>
    </source>
</reference>
<proteinExistence type="predicted"/>
<reference evidence="2" key="2">
    <citation type="submission" date="2015-02" db="UniProtKB">
        <authorList>
            <consortium name="EnsemblMetazoa"/>
        </authorList>
    </citation>
    <scope>IDENTIFICATION</scope>
</reference>
<dbReference type="GO" id="GO:0005634">
    <property type="term" value="C:nucleus"/>
    <property type="evidence" value="ECO:0007669"/>
    <property type="project" value="TreeGrafter"/>
</dbReference>
<dbReference type="InterPro" id="IPR048840">
    <property type="entry name" value="PolA_pol_NTPase"/>
</dbReference>
<organism evidence="2 3">
    <name type="scientific">Strigamia maritima</name>
    <name type="common">European centipede</name>
    <name type="synonym">Geophilus maritimus</name>
    <dbReference type="NCBI Taxonomy" id="126957"/>
    <lineage>
        <taxon>Eukaryota</taxon>
        <taxon>Metazoa</taxon>
        <taxon>Ecdysozoa</taxon>
        <taxon>Arthropoda</taxon>
        <taxon>Myriapoda</taxon>
        <taxon>Chilopoda</taxon>
        <taxon>Pleurostigmophora</taxon>
        <taxon>Geophilomorpha</taxon>
        <taxon>Linotaeniidae</taxon>
        <taxon>Strigamia</taxon>
    </lineage>
</organism>
<dbReference type="Gene3D" id="3.30.460.10">
    <property type="entry name" value="Beta Polymerase, domain 2"/>
    <property type="match status" value="1"/>
</dbReference>
<dbReference type="HOGENOM" id="CLU_011511_0_3_1"/>
<sequence>MSSSAICFSSPKSIDLHRTKLLQQTLTQLGLFETNEESKHRSAVLSKLDKLFKNWIISISKEKNTSLVTFGGKVCAFGSYRLGVHTKNSDIDALCVAPVHVDRSDFFKSFYELQSEIIQL</sequence>
<dbReference type="Proteomes" id="UP000014500">
    <property type="component" value="Unassembled WGS sequence"/>
</dbReference>
<protein>
    <recommendedName>
        <fullName evidence="1">Poly(A) polymerase nucleotidyltransferase domain-containing protein</fullName>
    </recommendedName>
</protein>
<dbReference type="AlphaFoldDB" id="T1IHY6"/>
<keyword evidence="3" id="KW-1185">Reference proteome</keyword>
<name>T1IHY6_STRMM</name>
<dbReference type="InterPro" id="IPR043519">
    <property type="entry name" value="NT_sf"/>
</dbReference>
<dbReference type="EMBL" id="JH430051">
    <property type="status" value="NOT_ANNOTATED_CDS"/>
    <property type="molecule type" value="Genomic_DNA"/>
</dbReference>
<accession>T1IHY6</accession>
<dbReference type="EnsemblMetazoa" id="SMAR000467-RA">
    <property type="protein sequence ID" value="SMAR000467-PA"/>
    <property type="gene ID" value="SMAR000467"/>
</dbReference>
<dbReference type="STRING" id="126957.T1IHY6"/>
<dbReference type="PANTHER" id="PTHR10682:SF10">
    <property type="entry name" value="POLYNUCLEOTIDE ADENYLYLTRANSFERASE"/>
    <property type="match status" value="1"/>
</dbReference>
<dbReference type="Pfam" id="PF20750">
    <property type="entry name" value="PAP_NTPase"/>
    <property type="match status" value="1"/>
</dbReference>
<dbReference type="PANTHER" id="PTHR10682">
    <property type="entry name" value="POLY A POLYMERASE"/>
    <property type="match status" value="1"/>
</dbReference>
<evidence type="ECO:0000313" key="3">
    <source>
        <dbReference type="Proteomes" id="UP000014500"/>
    </source>
</evidence>